<dbReference type="CDD" id="cd04465">
    <property type="entry name" value="S1_RPS1_repeat_ec2_hs2"/>
    <property type="match status" value="1"/>
</dbReference>
<feature type="region of interest" description="Disordered" evidence="5">
    <location>
        <begin position="1"/>
        <end position="240"/>
    </location>
</feature>
<dbReference type="PANTHER" id="PTHR10724">
    <property type="entry name" value="30S RIBOSOMAL PROTEIN S1"/>
    <property type="match status" value="1"/>
</dbReference>
<feature type="compositionally biased region" description="Low complexity" evidence="5">
    <location>
        <begin position="175"/>
        <end position="195"/>
    </location>
</feature>
<feature type="compositionally biased region" description="Low complexity" evidence="5">
    <location>
        <begin position="43"/>
        <end position="114"/>
    </location>
</feature>
<keyword evidence="2" id="KW-0808">Transferase</keyword>
<feature type="domain" description="S1 motif" evidence="6">
    <location>
        <begin position="319"/>
        <end position="385"/>
    </location>
</feature>
<dbReference type="InterPro" id="IPR050437">
    <property type="entry name" value="Ribos_protein_bS1-like"/>
</dbReference>
<feature type="compositionally biased region" description="Polar residues" evidence="5">
    <location>
        <begin position="26"/>
        <end position="37"/>
    </location>
</feature>
<feature type="compositionally biased region" description="Gly residues" evidence="5">
    <location>
        <begin position="588"/>
        <end position="609"/>
    </location>
</feature>
<accession>A0A517QK41</accession>
<dbReference type="Pfam" id="PF00575">
    <property type="entry name" value="S1"/>
    <property type="match status" value="3"/>
</dbReference>
<feature type="compositionally biased region" description="Low complexity" evidence="5">
    <location>
        <begin position="1"/>
        <end position="16"/>
    </location>
</feature>
<evidence type="ECO:0000259" key="6">
    <source>
        <dbReference type="PROSITE" id="PS50126"/>
    </source>
</evidence>
<dbReference type="GO" id="GO:0003735">
    <property type="term" value="F:structural constituent of ribosome"/>
    <property type="evidence" value="ECO:0007669"/>
    <property type="project" value="TreeGrafter"/>
</dbReference>
<name>A0A517QK41_9PLAN</name>
<protein>
    <submittedName>
        <fullName evidence="8">30S ribosomal protein S1</fullName>
    </submittedName>
</protein>
<dbReference type="Proteomes" id="UP000315724">
    <property type="component" value="Chromosome"/>
</dbReference>
<dbReference type="OrthoDB" id="9804077at2"/>
<dbReference type="SUPFAM" id="SSF50249">
    <property type="entry name" value="Nucleic acid-binding proteins"/>
    <property type="match status" value="4"/>
</dbReference>
<keyword evidence="4" id="KW-0687">Ribonucleoprotein</keyword>
<dbReference type="InterPro" id="IPR035104">
    <property type="entry name" value="Ribosomal_protein_S1-like"/>
</dbReference>
<dbReference type="EMBL" id="CP036267">
    <property type="protein sequence ID" value="QDT31887.1"/>
    <property type="molecule type" value="Genomic_DNA"/>
</dbReference>
<dbReference type="Gene3D" id="2.40.50.140">
    <property type="entry name" value="Nucleic acid-binding proteins"/>
    <property type="match status" value="4"/>
</dbReference>
<dbReference type="CDD" id="cd05688">
    <property type="entry name" value="S1_RPS1_repeat_ec3"/>
    <property type="match status" value="1"/>
</dbReference>
<dbReference type="PRINTS" id="PR00681">
    <property type="entry name" value="RIBOSOMALS1"/>
</dbReference>
<dbReference type="PROSITE" id="PS50126">
    <property type="entry name" value="S1"/>
    <property type="match status" value="4"/>
</dbReference>
<gene>
    <name evidence="8" type="primary">rpsA_1</name>
    <name evidence="8" type="ORF">Mal48_11230</name>
</gene>
<dbReference type="RefSeq" id="WP_145196803.1">
    <property type="nucleotide sequence ID" value="NZ_CP036267.1"/>
</dbReference>
<evidence type="ECO:0000256" key="3">
    <source>
        <dbReference type="ARBA" id="ARBA00022980"/>
    </source>
</evidence>
<dbReference type="InterPro" id="IPR003029">
    <property type="entry name" value="S1_domain"/>
</dbReference>
<comment type="similarity">
    <text evidence="1">Belongs to the bacterial ribosomal protein bS1 family.</text>
</comment>
<dbReference type="InterPro" id="IPR012340">
    <property type="entry name" value="NA-bd_OB-fold"/>
</dbReference>
<dbReference type="KEGG" id="tpol:Mal48_11230"/>
<dbReference type="FunFam" id="2.40.50.140:FF:000051">
    <property type="entry name" value="RNA-binding transcriptional accessory protein"/>
    <property type="match status" value="1"/>
</dbReference>
<dbReference type="GO" id="GO:0022627">
    <property type="term" value="C:cytosolic small ribosomal subunit"/>
    <property type="evidence" value="ECO:0007669"/>
    <property type="project" value="TreeGrafter"/>
</dbReference>
<evidence type="ECO:0000259" key="7">
    <source>
        <dbReference type="PROSITE" id="PS50926"/>
    </source>
</evidence>
<feature type="domain" description="S1 motif" evidence="6">
    <location>
        <begin position="406"/>
        <end position="474"/>
    </location>
</feature>
<dbReference type="SMART" id="SM00316">
    <property type="entry name" value="S1"/>
    <property type="match status" value="4"/>
</dbReference>
<evidence type="ECO:0000313" key="8">
    <source>
        <dbReference type="EMBL" id="QDT31887.1"/>
    </source>
</evidence>
<dbReference type="GO" id="GO:0006412">
    <property type="term" value="P:translation"/>
    <property type="evidence" value="ECO:0007669"/>
    <property type="project" value="TreeGrafter"/>
</dbReference>
<dbReference type="GO" id="GO:0016740">
    <property type="term" value="F:transferase activity"/>
    <property type="evidence" value="ECO:0007669"/>
    <property type="project" value="UniProtKB-KW"/>
</dbReference>
<evidence type="ECO:0000256" key="5">
    <source>
        <dbReference type="SAM" id="MobiDB-lite"/>
    </source>
</evidence>
<dbReference type="GO" id="GO:0003729">
    <property type="term" value="F:mRNA binding"/>
    <property type="evidence" value="ECO:0007669"/>
    <property type="project" value="TreeGrafter"/>
</dbReference>
<evidence type="ECO:0000256" key="4">
    <source>
        <dbReference type="ARBA" id="ARBA00023274"/>
    </source>
</evidence>
<proteinExistence type="inferred from homology"/>
<organism evidence="8 9">
    <name type="scientific">Thalassoglobus polymorphus</name>
    <dbReference type="NCBI Taxonomy" id="2527994"/>
    <lineage>
        <taxon>Bacteria</taxon>
        <taxon>Pseudomonadati</taxon>
        <taxon>Planctomycetota</taxon>
        <taxon>Planctomycetia</taxon>
        <taxon>Planctomycetales</taxon>
        <taxon>Planctomycetaceae</taxon>
        <taxon>Thalassoglobus</taxon>
    </lineage>
</organism>
<feature type="domain" description="S1 motif" evidence="6">
    <location>
        <begin position="238"/>
        <end position="300"/>
    </location>
</feature>
<dbReference type="AlphaFoldDB" id="A0A517QK41"/>
<feature type="domain" description="S1 motif" evidence="6">
    <location>
        <begin position="491"/>
        <end position="560"/>
    </location>
</feature>
<feature type="region of interest" description="Disordered" evidence="5">
    <location>
        <begin position="564"/>
        <end position="609"/>
    </location>
</feature>
<sequence length="609" mass="64142">MSTDKSAPQSDSPKSDSPQDEAQVASPIQDTPATESVLTDPVATESTPAETPVTETPVTETAKPAEPEVAATAPVAESPQASGSESPAEAPQAAPAAEAEASSAPAEGTPAPEADSPKGETSKLKLNPTTTPLDARPVPSLGGEAGFVPPVSEGPIELPGANDDEIEAEVAKALSGGESTSSTTADSTSTTETGAPGKSSVDSSIEAAIEQAMGGAETQAEGEEIPQQKLDPDDLEPGQKLSGVVQSVSGDNVFLDFGMRLSGVVPLKTFGSKGPPKSGETLEVLFEQVSEEEGLILTRLPGGVAAAVQSSDWDYLQKGQMVEALVKKTNKGGLEVTVGSLRGFIPASQIDLGFVEDMEVYVGKKVTAEITELKPAKKNLVLSRRKVLNARRADAKKQLMEELKPDQVRTGVIKTIKDYGAFVDLGGTDGFLPISQISWIRIGHPSEVISEGQEIEVKVLSIDREKDKISLGMRQLTQNPWKVAESKYEKGSNVTGRVTKTETFGAFVELEPGIEGLVHISELEHRRVKRVTEVLNVGDMIEVQVLEVDPGKKRISLSMKALKAKPEPVDRPAEPEVEKYERKRKGPLKGGTGSDSGGGLFGNPGDFGK</sequence>
<dbReference type="PANTHER" id="PTHR10724:SF7">
    <property type="entry name" value="SMALL RIBOSOMAL SUBUNIT PROTEIN BS1C"/>
    <property type="match status" value="1"/>
</dbReference>
<feature type="domain" description="TRAM" evidence="7">
    <location>
        <begin position="275"/>
        <end position="340"/>
    </location>
</feature>
<evidence type="ECO:0000256" key="1">
    <source>
        <dbReference type="ARBA" id="ARBA00006767"/>
    </source>
</evidence>
<dbReference type="InterPro" id="IPR002792">
    <property type="entry name" value="TRAM_dom"/>
</dbReference>
<dbReference type="PROSITE" id="PS50926">
    <property type="entry name" value="TRAM"/>
    <property type="match status" value="1"/>
</dbReference>
<evidence type="ECO:0000256" key="2">
    <source>
        <dbReference type="ARBA" id="ARBA00022679"/>
    </source>
</evidence>
<reference evidence="8 9" key="1">
    <citation type="submission" date="2019-02" db="EMBL/GenBank/DDBJ databases">
        <title>Deep-cultivation of Planctomycetes and their phenomic and genomic characterization uncovers novel biology.</title>
        <authorList>
            <person name="Wiegand S."/>
            <person name="Jogler M."/>
            <person name="Boedeker C."/>
            <person name="Pinto D."/>
            <person name="Vollmers J."/>
            <person name="Rivas-Marin E."/>
            <person name="Kohn T."/>
            <person name="Peeters S.H."/>
            <person name="Heuer A."/>
            <person name="Rast P."/>
            <person name="Oberbeckmann S."/>
            <person name="Bunk B."/>
            <person name="Jeske O."/>
            <person name="Meyerdierks A."/>
            <person name="Storesund J.E."/>
            <person name="Kallscheuer N."/>
            <person name="Luecker S."/>
            <person name="Lage O.M."/>
            <person name="Pohl T."/>
            <person name="Merkel B.J."/>
            <person name="Hornburger P."/>
            <person name="Mueller R.-W."/>
            <person name="Bruemmer F."/>
            <person name="Labrenz M."/>
            <person name="Spormann A.M."/>
            <person name="Op den Camp H."/>
            <person name="Overmann J."/>
            <person name="Amann R."/>
            <person name="Jetten M.S.M."/>
            <person name="Mascher T."/>
            <person name="Medema M.H."/>
            <person name="Devos D.P."/>
            <person name="Kaster A.-K."/>
            <person name="Ovreas L."/>
            <person name="Rohde M."/>
            <person name="Galperin M.Y."/>
            <person name="Jogler C."/>
        </authorList>
    </citation>
    <scope>NUCLEOTIDE SEQUENCE [LARGE SCALE GENOMIC DNA]</scope>
    <source>
        <strain evidence="8 9">Mal48</strain>
    </source>
</reference>
<feature type="compositionally biased region" description="Basic and acidic residues" evidence="5">
    <location>
        <begin position="564"/>
        <end position="581"/>
    </location>
</feature>
<evidence type="ECO:0000313" key="9">
    <source>
        <dbReference type="Proteomes" id="UP000315724"/>
    </source>
</evidence>
<keyword evidence="9" id="KW-1185">Reference proteome</keyword>
<keyword evidence="3 8" id="KW-0689">Ribosomal protein</keyword>